<dbReference type="EMBL" id="UINC01214003">
    <property type="protein sequence ID" value="SVE39034.1"/>
    <property type="molecule type" value="Genomic_DNA"/>
</dbReference>
<dbReference type="AlphaFoldDB" id="A0A383D3X1"/>
<accession>A0A383D3X1</accession>
<evidence type="ECO:0000313" key="2">
    <source>
        <dbReference type="EMBL" id="SVE39034.1"/>
    </source>
</evidence>
<feature type="non-terminal residue" evidence="2">
    <location>
        <position position="1"/>
    </location>
</feature>
<protein>
    <submittedName>
        <fullName evidence="2">Uncharacterized protein</fullName>
    </submittedName>
</protein>
<reference evidence="2" key="1">
    <citation type="submission" date="2018-05" db="EMBL/GenBank/DDBJ databases">
        <authorList>
            <person name="Lanie J.A."/>
            <person name="Ng W.-L."/>
            <person name="Kazmierczak K.M."/>
            <person name="Andrzejewski T.M."/>
            <person name="Davidsen T.M."/>
            <person name="Wayne K.J."/>
            <person name="Tettelin H."/>
            <person name="Glass J.I."/>
            <person name="Rusch D."/>
            <person name="Podicherti R."/>
            <person name="Tsui H.-C.T."/>
            <person name="Winkler M.E."/>
        </authorList>
    </citation>
    <scope>NUCLEOTIDE SEQUENCE</scope>
</reference>
<name>A0A383D3X1_9ZZZZ</name>
<sequence>STGFLGSHAYRLIGENSNERPTIISMQRPRGFLSILIIFAPLTIIGNCSGRHAPEREKHHRMQV</sequence>
<organism evidence="2">
    <name type="scientific">marine metagenome</name>
    <dbReference type="NCBI Taxonomy" id="408172"/>
    <lineage>
        <taxon>unclassified sequences</taxon>
        <taxon>metagenomes</taxon>
        <taxon>ecological metagenomes</taxon>
    </lineage>
</organism>
<gene>
    <name evidence="2" type="ORF">METZ01_LOCUS491888</name>
</gene>
<keyword evidence="1" id="KW-1133">Transmembrane helix</keyword>
<keyword evidence="1" id="KW-0472">Membrane</keyword>
<proteinExistence type="predicted"/>
<evidence type="ECO:0000256" key="1">
    <source>
        <dbReference type="SAM" id="Phobius"/>
    </source>
</evidence>
<feature type="transmembrane region" description="Helical" evidence="1">
    <location>
        <begin position="31"/>
        <end position="50"/>
    </location>
</feature>
<keyword evidence="1" id="KW-0812">Transmembrane</keyword>